<feature type="region of interest" description="Disordered" evidence="11">
    <location>
        <begin position="272"/>
        <end position="293"/>
    </location>
</feature>
<feature type="transmembrane region" description="Helical" evidence="12">
    <location>
        <begin position="301"/>
        <end position="321"/>
    </location>
</feature>
<evidence type="ECO:0000259" key="13">
    <source>
        <dbReference type="Pfam" id="PF02517"/>
    </source>
</evidence>
<dbReference type="Proteomes" id="UP000178912">
    <property type="component" value="Unassembled WGS sequence"/>
</dbReference>
<evidence type="ECO:0000256" key="8">
    <source>
        <dbReference type="ARBA" id="ARBA00023136"/>
    </source>
</evidence>
<comment type="catalytic activity">
    <reaction evidence="9">
        <text>Hydrolyzes the peptide bond -P2-(S-farnesyl or geranylgeranyl)C-P1'-P2'-P3'-COOH where P1' and P2' are amino acids with aliphatic sidechains and P3' is any C-terminal residue.</text>
        <dbReference type="EC" id="3.4.26.1"/>
    </reaction>
</comment>
<evidence type="ECO:0000256" key="12">
    <source>
        <dbReference type="SAM" id="Phobius"/>
    </source>
</evidence>
<feature type="domain" description="CAAX prenyl protease 2/Lysostaphin resistance protein A-like" evidence="13">
    <location>
        <begin position="153"/>
        <end position="259"/>
    </location>
</feature>
<keyword evidence="7 12" id="KW-1133">Transmembrane helix</keyword>
<name>A0A1E1KZH4_9HELO</name>
<dbReference type="GO" id="GO:0004222">
    <property type="term" value="F:metalloendopeptidase activity"/>
    <property type="evidence" value="ECO:0007669"/>
    <property type="project" value="InterPro"/>
</dbReference>
<evidence type="ECO:0000256" key="5">
    <source>
        <dbReference type="ARBA" id="ARBA00022801"/>
    </source>
</evidence>
<evidence type="ECO:0000256" key="9">
    <source>
        <dbReference type="ARBA" id="ARBA00047280"/>
    </source>
</evidence>
<dbReference type="AlphaFoldDB" id="A0A1E1KZH4"/>
<feature type="transmembrane region" description="Helical" evidence="12">
    <location>
        <begin position="101"/>
        <end position="128"/>
    </location>
</feature>
<reference evidence="15" key="1">
    <citation type="submission" date="2016-03" db="EMBL/GenBank/DDBJ databases">
        <authorList>
            <person name="Guldener U."/>
        </authorList>
    </citation>
    <scope>NUCLEOTIDE SEQUENCE [LARGE SCALE GENOMIC DNA]</scope>
    <source>
        <strain evidence="15">04CH-RAC-A.6.1</strain>
    </source>
</reference>
<dbReference type="GO" id="GO:0071586">
    <property type="term" value="P:CAAX-box protein processing"/>
    <property type="evidence" value="ECO:0007669"/>
    <property type="project" value="InterPro"/>
</dbReference>
<evidence type="ECO:0000256" key="1">
    <source>
        <dbReference type="ARBA" id="ARBA00004477"/>
    </source>
</evidence>
<evidence type="ECO:0000256" key="6">
    <source>
        <dbReference type="ARBA" id="ARBA00022824"/>
    </source>
</evidence>
<dbReference type="PANTHER" id="PTHR13046:SF0">
    <property type="entry name" value="CAAX PRENYL PROTEASE 2"/>
    <property type="match status" value="1"/>
</dbReference>
<gene>
    <name evidence="14" type="ORF">RAG0_09673</name>
</gene>
<dbReference type="OrthoDB" id="271604at2759"/>
<evidence type="ECO:0000313" key="14">
    <source>
        <dbReference type="EMBL" id="CZT02626.1"/>
    </source>
</evidence>
<evidence type="ECO:0000256" key="2">
    <source>
        <dbReference type="ARBA" id="ARBA00006897"/>
    </source>
</evidence>
<evidence type="ECO:0000256" key="11">
    <source>
        <dbReference type="SAM" id="MobiDB-lite"/>
    </source>
</evidence>
<keyword evidence="3 14" id="KW-0645">Protease</keyword>
<comment type="subcellular location">
    <subcellularLocation>
        <location evidence="1">Endoplasmic reticulum membrane</location>
        <topology evidence="1">Multi-pass membrane protein</topology>
    </subcellularLocation>
</comment>
<dbReference type="PANTHER" id="PTHR13046">
    <property type="entry name" value="PROTEASE U48 CAAX PRENYL PROTEASE RCE1"/>
    <property type="match status" value="1"/>
</dbReference>
<evidence type="ECO:0000256" key="4">
    <source>
        <dbReference type="ARBA" id="ARBA00022692"/>
    </source>
</evidence>
<feature type="transmembrane region" description="Helical" evidence="12">
    <location>
        <begin position="30"/>
        <end position="48"/>
    </location>
</feature>
<keyword evidence="6" id="KW-0256">Endoplasmic reticulum</keyword>
<keyword evidence="8 12" id="KW-0472">Membrane</keyword>
<evidence type="ECO:0000313" key="15">
    <source>
        <dbReference type="Proteomes" id="UP000178912"/>
    </source>
</evidence>
<dbReference type="EMBL" id="FJUX01000057">
    <property type="protein sequence ID" value="CZT02626.1"/>
    <property type="molecule type" value="Genomic_DNA"/>
</dbReference>
<keyword evidence="15" id="KW-1185">Reference proteome</keyword>
<keyword evidence="4 12" id="KW-0812">Transmembrane</keyword>
<proteinExistence type="inferred from homology"/>
<protein>
    <recommendedName>
        <fullName evidence="10">intramembrane prenyl-peptidase Rce1</fullName>
        <ecNumber evidence="10">3.4.26.1</ecNumber>
    </recommendedName>
</protein>
<comment type="similarity">
    <text evidence="2">Belongs to the peptidase U48 family.</text>
</comment>
<dbReference type="InterPro" id="IPR039731">
    <property type="entry name" value="Rce1"/>
</dbReference>
<feature type="transmembrane region" description="Helical" evidence="12">
    <location>
        <begin position="69"/>
        <end position="89"/>
    </location>
</feature>
<evidence type="ECO:0000256" key="3">
    <source>
        <dbReference type="ARBA" id="ARBA00022670"/>
    </source>
</evidence>
<sequence>MAPVGVYSRLKAYYAGEKEPALPPISTTTAVALLIGYTFIYVAPFYLSSTTRPSPNLSRDAPSVIRGRIRSVTTSCIICSMFTFVLLSVQDNGGALKSIHLMGWFPIGVFEAFKGVALTAILFLGPLFEGAVAEGQWRDWCLLRGLNSVISGWMGWRNFVAGPITEEVLFRSASVPLLLLARTSNTTIMFLTPIVFGLAHIHHFYEFRTTHPDTPVVAALLRTILQLSYTTLFGGYVTFLYMRTGSLLCVILVHAFCNWQGLPRVWGRVTAGESTSGDRGLGEAKRSEDGPGWETDGKLSIAWTIAYYILLVAGAIAWWQYLWPLTESELALTTFSTTRETRKVRH</sequence>
<dbReference type="InterPro" id="IPR003675">
    <property type="entry name" value="Rce1/LyrA-like_dom"/>
</dbReference>
<feature type="transmembrane region" description="Helical" evidence="12">
    <location>
        <begin position="187"/>
        <end position="205"/>
    </location>
</feature>
<dbReference type="GO" id="GO:0005789">
    <property type="term" value="C:endoplasmic reticulum membrane"/>
    <property type="evidence" value="ECO:0007669"/>
    <property type="project" value="UniProtKB-SubCell"/>
</dbReference>
<organism evidence="14 15">
    <name type="scientific">Rhynchosporium agropyri</name>
    <dbReference type="NCBI Taxonomy" id="914238"/>
    <lineage>
        <taxon>Eukaryota</taxon>
        <taxon>Fungi</taxon>
        <taxon>Dikarya</taxon>
        <taxon>Ascomycota</taxon>
        <taxon>Pezizomycotina</taxon>
        <taxon>Leotiomycetes</taxon>
        <taxon>Helotiales</taxon>
        <taxon>Ploettnerulaceae</taxon>
        <taxon>Rhynchosporium</taxon>
    </lineage>
</organism>
<keyword evidence="5" id="KW-0378">Hydrolase</keyword>
<evidence type="ECO:0000256" key="7">
    <source>
        <dbReference type="ARBA" id="ARBA00022989"/>
    </source>
</evidence>
<dbReference type="Pfam" id="PF02517">
    <property type="entry name" value="Rce1-like"/>
    <property type="match status" value="1"/>
</dbReference>
<feature type="compositionally biased region" description="Basic and acidic residues" evidence="11">
    <location>
        <begin position="280"/>
        <end position="289"/>
    </location>
</feature>
<evidence type="ECO:0000256" key="10">
    <source>
        <dbReference type="ARBA" id="ARBA00049729"/>
    </source>
</evidence>
<accession>A0A1E1KZH4</accession>
<dbReference type="EC" id="3.4.26.1" evidence="10"/>